<proteinExistence type="predicted"/>
<organism evidence="1">
    <name type="scientific">marine sediment metagenome</name>
    <dbReference type="NCBI Taxonomy" id="412755"/>
    <lineage>
        <taxon>unclassified sequences</taxon>
        <taxon>metagenomes</taxon>
        <taxon>ecological metagenomes</taxon>
    </lineage>
</organism>
<dbReference type="EMBL" id="BART01040434">
    <property type="protein sequence ID" value="GAH29209.1"/>
    <property type="molecule type" value="Genomic_DNA"/>
</dbReference>
<reference evidence="1" key="1">
    <citation type="journal article" date="2014" name="Front. Microbiol.">
        <title>High frequency of phylogenetically diverse reductive dehalogenase-homologous genes in deep subseafloor sedimentary metagenomes.</title>
        <authorList>
            <person name="Kawai M."/>
            <person name="Futagami T."/>
            <person name="Toyoda A."/>
            <person name="Takaki Y."/>
            <person name="Nishi S."/>
            <person name="Hori S."/>
            <person name="Arai W."/>
            <person name="Tsubouchi T."/>
            <person name="Morono Y."/>
            <person name="Uchiyama I."/>
            <person name="Ito T."/>
            <person name="Fujiyama A."/>
            <person name="Inagaki F."/>
            <person name="Takami H."/>
        </authorList>
    </citation>
    <scope>NUCLEOTIDE SEQUENCE</scope>
    <source>
        <strain evidence="1">Expedition CK06-06</strain>
    </source>
</reference>
<dbReference type="AlphaFoldDB" id="X1FII7"/>
<name>X1FII7_9ZZZZ</name>
<sequence>MSAIKNAMLIIEKNSNAHITILFRDIQASGTVYEKYYRKAREMGILFINYLPEKPPVIKKDVVDVYSDLLNQDIKIPQDLV</sequence>
<evidence type="ECO:0000313" key="1">
    <source>
        <dbReference type="EMBL" id="GAH29209.1"/>
    </source>
</evidence>
<comment type="caution">
    <text evidence="1">The sequence shown here is derived from an EMBL/GenBank/DDBJ whole genome shotgun (WGS) entry which is preliminary data.</text>
</comment>
<accession>X1FII7</accession>
<gene>
    <name evidence="1" type="ORF">S01H4_65815</name>
</gene>
<protein>
    <submittedName>
        <fullName evidence="1">Uncharacterized protein</fullName>
    </submittedName>
</protein>
<feature type="non-terminal residue" evidence="1">
    <location>
        <position position="81"/>
    </location>
</feature>